<accession>A0ABN7XCU6</accession>
<dbReference type="PANTHER" id="PTHR35871:SF1">
    <property type="entry name" value="CXC1-LIKE CYSTEINE CLUSTER ASSOCIATED WITH KDZ TRANSPOSASES DOMAIN-CONTAINING PROTEIN"/>
    <property type="match status" value="1"/>
</dbReference>
<gene>
    <name evidence="1" type="ORF">GMARGA_LOCUS41502</name>
</gene>
<comment type="caution">
    <text evidence="1">The sequence shown here is derived from an EMBL/GenBank/DDBJ whole genome shotgun (WGS) entry which is preliminary data.</text>
</comment>
<dbReference type="Proteomes" id="UP000789901">
    <property type="component" value="Unassembled WGS sequence"/>
</dbReference>
<proteinExistence type="predicted"/>
<sequence length="161" mass="18273">VSQLERFMSKWNNPDCKIRRTFPDLNSSEKELVLGANRDGYWDSVKLLEQRTHPGCVGIFAFDNATSHKAFSEDALVASKMNLGPGGLAPKMHETPKGIQRVLSERGLWWDDMLLECTSCKKKEADPNVIDCCARRLIANQPDFLEQRGQIQQEIESRGHK</sequence>
<reference evidence="1 2" key="1">
    <citation type="submission" date="2021-06" db="EMBL/GenBank/DDBJ databases">
        <authorList>
            <person name="Kallberg Y."/>
            <person name="Tangrot J."/>
            <person name="Rosling A."/>
        </authorList>
    </citation>
    <scope>NUCLEOTIDE SEQUENCE [LARGE SCALE GENOMIC DNA]</scope>
    <source>
        <strain evidence="1 2">120-4 pot B 10/14</strain>
    </source>
</reference>
<evidence type="ECO:0000313" key="1">
    <source>
        <dbReference type="EMBL" id="CAG8852681.1"/>
    </source>
</evidence>
<dbReference type="EMBL" id="CAJVQB010115093">
    <property type="protein sequence ID" value="CAG8852681.1"/>
    <property type="molecule type" value="Genomic_DNA"/>
</dbReference>
<protein>
    <submittedName>
        <fullName evidence="1">37079_t:CDS:1</fullName>
    </submittedName>
</protein>
<name>A0ABN7XCU6_GIGMA</name>
<keyword evidence="2" id="KW-1185">Reference proteome</keyword>
<organism evidence="1 2">
    <name type="scientific">Gigaspora margarita</name>
    <dbReference type="NCBI Taxonomy" id="4874"/>
    <lineage>
        <taxon>Eukaryota</taxon>
        <taxon>Fungi</taxon>
        <taxon>Fungi incertae sedis</taxon>
        <taxon>Mucoromycota</taxon>
        <taxon>Glomeromycotina</taxon>
        <taxon>Glomeromycetes</taxon>
        <taxon>Diversisporales</taxon>
        <taxon>Gigasporaceae</taxon>
        <taxon>Gigaspora</taxon>
    </lineage>
</organism>
<evidence type="ECO:0000313" key="2">
    <source>
        <dbReference type="Proteomes" id="UP000789901"/>
    </source>
</evidence>
<feature type="non-terminal residue" evidence="1">
    <location>
        <position position="1"/>
    </location>
</feature>
<dbReference type="PANTHER" id="PTHR35871">
    <property type="entry name" value="EXPRESSED PROTEIN"/>
    <property type="match status" value="1"/>
</dbReference>
<feature type="non-terminal residue" evidence="1">
    <location>
        <position position="161"/>
    </location>
</feature>